<evidence type="ECO:0000313" key="11">
    <source>
        <dbReference type="Proteomes" id="UP000002605"/>
    </source>
</evidence>
<feature type="compositionally biased region" description="Acidic residues" evidence="6">
    <location>
        <begin position="633"/>
        <end position="652"/>
    </location>
</feature>
<dbReference type="EMBL" id="FM992688">
    <property type="protein sequence ID" value="CAX45000.1"/>
    <property type="molecule type" value="Genomic_DNA"/>
</dbReference>
<evidence type="ECO:0000259" key="8">
    <source>
        <dbReference type="PROSITE" id="PS51778"/>
    </source>
</evidence>
<dbReference type="Pfam" id="PF02893">
    <property type="entry name" value="GRAM"/>
    <property type="match status" value="1"/>
</dbReference>
<evidence type="ECO:0000256" key="3">
    <source>
        <dbReference type="ARBA" id="ARBA00022692"/>
    </source>
</evidence>
<evidence type="ECO:0000313" key="9">
    <source>
        <dbReference type="CGD" id="CAL0000169960"/>
    </source>
</evidence>
<feature type="compositionally biased region" description="Basic residues" evidence="6">
    <location>
        <begin position="893"/>
        <end position="903"/>
    </location>
</feature>
<keyword evidence="5 7" id="KW-0472">Membrane</keyword>
<dbReference type="GO" id="GO:0120015">
    <property type="term" value="F:sterol transfer activity"/>
    <property type="evidence" value="ECO:0007669"/>
    <property type="project" value="TreeGrafter"/>
</dbReference>
<dbReference type="VEuPathDB" id="FungiDB:CD36_06950"/>
<dbReference type="Gene3D" id="2.30.29.30">
    <property type="entry name" value="Pleckstrin-homology domain (PH domain)/Phosphotyrosine-binding domain (PTB)"/>
    <property type="match status" value="1"/>
</dbReference>
<feature type="compositionally biased region" description="Basic residues" evidence="6">
    <location>
        <begin position="1"/>
        <end position="11"/>
    </location>
</feature>
<sequence>MALKLLGKKSSKSKEEEDNSIDTTESTQNKSPSKPHRRSFNIFQHHNHNQSHRNSNGSSDTSFEFRGMVNAFNRSHSTSKARPLSPSPQKNNSPVVSRSNSSKLKKPRLSNAEPAYEDRRYNLPENQEAESNIHQSSHDKVNEMDDRIALKQDQNDPAILFDVKLASVQGSDLLLNAPNREATDRSSISSSSKQPFPHSPSKSQLSNQETNNLPQPPPPKSESNGFLSSLLNAAANKMISSAPPSPPSEDKKKDHSFSSKLDTLLKGVKHEESKHSLVDGAAAGSTDIDSMENRQIANSTELKSIHSLTHDVQFEPVRESPLNTLGNGDLSLADFDNKFTREELGLSSRRPSFRSADSITKRATTPELMPNSASLNGGDTRRLLSRSLNRSSSSISSIPQRPSSLGKSPVADSRMAKSADDPTNRSTTITDNGRVDDNESGVLSSNFDADNVEDIVDYAKKIKHASKKRNKEFHQNFKKLPTKEKLIDDFSCAVSKDILVHGKMYLSDHYVCFNSNILGWVTNLVIPLQEVIQIEKKSTAVLFPNGIVIRTLHQKYVFATFLSRDSTFDLITNVWHRVLLENSDIDPKKLQAQINKGKRRARAGSRVSNLSFTSRDEDTNSLDISDSDGLGGSDEDNDNSSFDDDDGDEDANDSGHDASLESDDFELDEKPSDTSESKDGDLAATSASGGNTYRGLPVVGPLTHGPTETGYSKESNETFISEDTIKAPPGVVYLIMFGTDTSKYVRILKEQKNFDIAESKIKALTKENKERNYTYTKPLSGPIGPKQTKCNIEDKLIEYQPEKFYEVEQTTQTPDVPSGNSFKVKTKIFLSWASNNETKTYVVTSIEWSGKSWIKGAIEKGTIEGQKDSMKSMISTINSIVSQGSDKKESGNGKRKSRSRKGTLKKEQEEEVTKVEQPETPKSISEQFMTLVDTIGGLIPIPFLSNTVIGFIIVLIGFLTTVSLFNRLTSTSSKHYIEIIPNDYMYASRIQIRDNKYLLLPTVETSFRNERLRRQEELSLWSWLNNRSEGRLNLNYQGPSLDELDDSDLKSKYGEQELKEIVRLTKIKLDKLSEKLNDL</sequence>
<reference evidence="10 11" key="1">
    <citation type="journal article" date="2009" name="Genome Res.">
        <title>Comparative genomics of the fungal pathogens Candida dubliniensis and Candida albicans.</title>
        <authorList>
            <person name="Jackson A.P."/>
            <person name="Gamble J.A."/>
            <person name="Yeomans T."/>
            <person name="Moran G.P."/>
            <person name="Saunders D."/>
            <person name="Harris D."/>
            <person name="Aslett M."/>
            <person name="Barrell J.F."/>
            <person name="Butler G."/>
            <person name="Citiulo F."/>
            <person name="Coleman D.C."/>
            <person name="de Groot P.W.J."/>
            <person name="Goodwin T.J."/>
            <person name="Quail M.A."/>
            <person name="McQuillan J."/>
            <person name="Munro C.A."/>
            <person name="Pain A."/>
            <person name="Poulter R.T."/>
            <person name="Rajandream M.A."/>
            <person name="Renauld H."/>
            <person name="Spiering M.J."/>
            <person name="Tivey A."/>
            <person name="Gow N.A.R."/>
            <person name="Barrell B."/>
            <person name="Sullivan D.J."/>
            <person name="Berriman M."/>
        </authorList>
    </citation>
    <scope>NUCLEOTIDE SEQUENCE [LARGE SCALE GENOMIC DNA]</scope>
    <source>
        <strain evidence="11">CD36 / ATCC MYA-646 / CBS 7987 / NCPF 3949 / NRRL Y-17841</strain>
    </source>
</reference>
<proteinExistence type="inferred from homology"/>
<dbReference type="InterPro" id="IPR051482">
    <property type="entry name" value="Cholesterol_transport"/>
</dbReference>
<evidence type="ECO:0000313" key="10">
    <source>
        <dbReference type="EMBL" id="CAX45000.1"/>
    </source>
</evidence>
<dbReference type="PANTHER" id="PTHR23319">
    <property type="entry name" value="GRAM DOMAIN CONTAINING 1B, ISOFORM E"/>
    <property type="match status" value="1"/>
</dbReference>
<evidence type="ECO:0000256" key="1">
    <source>
        <dbReference type="ARBA" id="ARBA00004167"/>
    </source>
</evidence>
<dbReference type="GO" id="GO:0140268">
    <property type="term" value="C:endoplasmic reticulum-plasma membrane contact site"/>
    <property type="evidence" value="ECO:0007669"/>
    <property type="project" value="TreeGrafter"/>
</dbReference>
<dbReference type="PROSITE" id="PS51778">
    <property type="entry name" value="VAST"/>
    <property type="match status" value="1"/>
</dbReference>
<feature type="compositionally biased region" description="Basic and acidic residues" evidence="6">
    <location>
        <begin position="904"/>
        <end position="919"/>
    </location>
</feature>
<dbReference type="GeneID" id="8044892"/>
<keyword evidence="4 7" id="KW-1133">Transmembrane helix</keyword>
<dbReference type="GO" id="GO:0032934">
    <property type="term" value="F:sterol binding"/>
    <property type="evidence" value="ECO:0007669"/>
    <property type="project" value="TreeGrafter"/>
</dbReference>
<evidence type="ECO:0000256" key="6">
    <source>
        <dbReference type="SAM" id="MobiDB-lite"/>
    </source>
</evidence>
<dbReference type="SMART" id="SM00568">
    <property type="entry name" value="GRAM"/>
    <property type="match status" value="1"/>
</dbReference>
<dbReference type="eggNOG" id="KOG1032">
    <property type="taxonomic scope" value="Eukaryota"/>
</dbReference>
<dbReference type="PANTHER" id="PTHR23319:SF36">
    <property type="entry name" value="MEMBRANE-ANCHORED LIPID-BINDING PROTEIN LAM4-RELATED"/>
    <property type="match status" value="1"/>
</dbReference>
<dbReference type="GO" id="GO:0005739">
    <property type="term" value="C:mitochondrion"/>
    <property type="evidence" value="ECO:0007669"/>
    <property type="project" value="TreeGrafter"/>
</dbReference>
<feature type="compositionally biased region" description="Low complexity" evidence="6">
    <location>
        <begin position="385"/>
        <end position="405"/>
    </location>
</feature>
<feature type="region of interest" description="Disordered" evidence="6">
    <location>
        <begin position="345"/>
        <end position="443"/>
    </location>
</feature>
<feature type="region of interest" description="Disordered" evidence="6">
    <location>
        <begin position="176"/>
        <end position="226"/>
    </location>
</feature>
<feature type="compositionally biased region" description="Polar residues" evidence="6">
    <location>
        <begin position="21"/>
        <end position="32"/>
    </location>
</feature>
<protein>
    <recommendedName>
        <fullName evidence="8">VASt domain-containing protein</fullName>
    </recommendedName>
</protein>
<dbReference type="GO" id="GO:0005886">
    <property type="term" value="C:plasma membrane"/>
    <property type="evidence" value="ECO:0007669"/>
    <property type="project" value="TreeGrafter"/>
</dbReference>
<dbReference type="KEGG" id="cdu:CD36_06950"/>
<feature type="transmembrane region" description="Helical" evidence="7">
    <location>
        <begin position="943"/>
        <end position="965"/>
    </location>
</feature>
<dbReference type="InterPro" id="IPR031968">
    <property type="entry name" value="VASt"/>
</dbReference>
<comment type="similarity">
    <text evidence="2">Belongs to the YSP2 family.</text>
</comment>
<dbReference type="FunFam" id="2.30.29.30:FF:000008">
    <property type="entry name" value="GRAM domain containing 1B"/>
    <property type="match status" value="1"/>
</dbReference>
<dbReference type="AlphaFoldDB" id="B9W8D1"/>
<keyword evidence="11" id="KW-1185">Reference proteome</keyword>
<evidence type="ECO:0000256" key="5">
    <source>
        <dbReference type="ARBA" id="ARBA00023136"/>
    </source>
</evidence>
<dbReference type="CGD" id="CAL0000169960">
    <property type="gene designation" value="Cd36_06950"/>
</dbReference>
<evidence type="ECO:0000256" key="7">
    <source>
        <dbReference type="SAM" id="Phobius"/>
    </source>
</evidence>
<feature type="compositionally biased region" description="Low complexity" evidence="6">
    <location>
        <begin position="186"/>
        <end position="204"/>
    </location>
</feature>
<dbReference type="CDD" id="cd13220">
    <property type="entry name" value="PH-GRAM_GRAMDC"/>
    <property type="match status" value="1"/>
</dbReference>
<dbReference type="RefSeq" id="XP_002417352.1">
    <property type="nucleotide sequence ID" value="XM_002417307.1"/>
</dbReference>
<dbReference type="GO" id="GO:0032366">
    <property type="term" value="P:intracellular sterol transport"/>
    <property type="evidence" value="ECO:0007669"/>
    <property type="project" value="TreeGrafter"/>
</dbReference>
<dbReference type="InterPro" id="IPR011993">
    <property type="entry name" value="PH-like_dom_sf"/>
</dbReference>
<dbReference type="OrthoDB" id="2162691at2759"/>
<name>B9W8D1_CANDC</name>
<dbReference type="GO" id="GO:0032541">
    <property type="term" value="C:cortical endoplasmic reticulum"/>
    <property type="evidence" value="ECO:0007669"/>
    <property type="project" value="TreeGrafter"/>
</dbReference>
<feature type="compositionally biased region" description="Basic and acidic residues" evidence="6">
    <location>
        <begin position="668"/>
        <end position="681"/>
    </location>
</feature>
<accession>B9W8D1</accession>
<gene>
    <name evidence="9" type="ordered locus">Cd36_06950</name>
    <name evidence="10" type="ORF">CD36_06950</name>
</gene>
<dbReference type="Pfam" id="PF16016">
    <property type="entry name" value="VASt"/>
    <property type="match status" value="1"/>
</dbReference>
<feature type="domain" description="VASt" evidence="8">
    <location>
        <begin position="716"/>
        <end position="885"/>
    </location>
</feature>
<dbReference type="GO" id="GO:0005789">
    <property type="term" value="C:endoplasmic reticulum membrane"/>
    <property type="evidence" value="ECO:0007669"/>
    <property type="project" value="TreeGrafter"/>
</dbReference>
<feature type="compositionally biased region" description="Low complexity" evidence="6">
    <location>
        <begin position="91"/>
        <end position="102"/>
    </location>
</feature>
<keyword evidence="3 7" id="KW-0812">Transmembrane</keyword>
<feature type="region of interest" description="Disordered" evidence="6">
    <location>
        <begin position="594"/>
        <end position="716"/>
    </location>
</feature>
<feature type="region of interest" description="Disordered" evidence="6">
    <location>
        <begin position="1"/>
        <end position="116"/>
    </location>
</feature>
<dbReference type="HOGENOM" id="CLU_007409_0_0_1"/>
<feature type="region of interest" description="Disordered" evidence="6">
    <location>
        <begin position="882"/>
        <end position="920"/>
    </location>
</feature>
<comment type="subcellular location">
    <subcellularLocation>
        <location evidence="1">Membrane</location>
        <topology evidence="1">Single-pass membrane protein</topology>
    </subcellularLocation>
</comment>
<evidence type="ECO:0000256" key="2">
    <source>
        <dbReference type="ARBA" id="ARBA00006582"/>
    </source>
</evidence>
<dbReference type="InterPro" id="IPR004182">
    <property type="entry name" value="GRAM"/>
</dbReference>
<feature type="compositionally biased region" description="Basic residues" evidence="6">
    <location>
        <begin position="33"/>
        <end position="51"/>
    </location>
</feature>
<evidence type="ECO:0000256" key="4">
    <source>
        <dbReference type="ARBA" id="ARBA00022989"/>
    </source>
</evidence>
<organism evidence="10 11">
    <name type="scientific">Candida dubliniensis (strain CD36 / ATCC MYA-646 / CBS 7987 / NCPF 3949 / NRRL Y-17841)</name>
    <name type="common">Yeast</name>
    <dbReference type="NCBI Taxonomy" id="573826"/>
    <lineage>
        <taxon>Eukaryota</taxon>
        <taxon>Fungi</taxon>
        <taxon>Dikarya</taxon>
        <taxon>Ascomycota</taxon>
        <taxon>Saccharomycotina</taxon>
        <taxon>Pichiomycetes</taxon>
        <taxon>Debaryomycetaceae</taxon>
        <taxon>Candida/Lodderomyces clade</taxon>
        <taxon>Candida</taxon>
    </lineage>
</organism>
<feature type="compositionally biased region" description="Basic and acidic residues" evidence="6">
    <location>
        <begin position="414"/>
        <end position="423"/>
    </location>
</feature>
<dbReference type="Proteomes" id="UP000002605">
    <property type="component" value="Chromosome 1"/>
</dbReference>